<comment type="caution">
    <text evidence="3">The sequence shown here is derived from an EMBL/GenBank/DDBJ whole genome shotgun (WGS) entry which is preliminary data.</text>
</comment>
<protein>
    <submittedName>
        <fullName evidence="3">Zinc finger MYM-type protein 1</fullName>
    </submittedName>
</protein>
<evidence type="ECO:0000259" key="2">
    <source>
        <dbReference type="Pfam" id="PF14291"/>
    </source>
</evidence>
<gene>
    <name evidence="3" type="ORF">Fcan01_22157</name>
</gene>
<evidence type="ECO:0000256" key="1">
    <source>
        <dbReference type="SAM" id="MobiDB-lite"/>
    </source>
</evidence>
<organism evidence="3 4">
    <name type="scientific">Folsomia candida</name>
    <name type="common">Springtail</name>
    <dbReference type="NCBI Taxonomy" id="158441"/>
    <lineage>
        <taxon>Eukaryota</taxon>
        <taxon>Metazoa</taxon>
        <taxon>Ecdysozoa</taxon>
        <taxon>Arthropoda</taxon>
        <taxon>Hexapoda</taxon>
        <taxon>Collembola</taxon>
        <taxon>Entomobryomorpha</taxon>
        <taxon>Isotomoidea</taxon>
        <taxon>Isotomidae</taxon>
        <taxon>Proisotominae</taxon>
        <taxon>Folsomia</taxon>
    </lineage>
</organism>
<dbReference type="STRING" id="158441.A0A226DET0"/>
<accession>A0A226DET0</accession>
<proteinExistence type="predicted"/>
<dbReference type="AlphaFoldDB" id="A0A226DET0"/>
<dbReference type="InterPro" id="IPR012337">
    <property type="entry name" value="RNaseH-like_sf"/>
</dbReference>
<dbReference type="OMA" id="VNIEQHE"/>
<dbReference type="InterPro" id="IPR025398">
    <property type="entry name" value="DUF4371"/>
</dbReference>
<dbReference type="SUPFAM" id="SSF53098">
    <property type="entry name" value="Ribonuclease H-like"/>
    <property type="match status" value="1"/>
</dbReference>
<reference evidence="3 4" key="1">
    <citation type="submission" date="2015-12" db="EMBL/GenBank/DDBJ databases">
        <title>The genome of Folsomia candida.</title>
        <authorList>
            <person name="Faddeeva A."/>
            <person name="Derks M.F."/>
            <person name="Anvar Y."/>
            <person name="Smit S."/>
            <person name="Van Straalen N."/>
            <person name="Roelofs D."/>
        </authorList>
    </citation>
    <scope>NUCLEOTIDE SEQUENCE [LARGE SCALE GENOMIC DNA]</scope>
    <source>
        <strain evidence="3 4">VU population</strain>
        <tissue evidence="3">Whole body</tissue>
    </source>
</reference>
<dbReference type="PANTHER" id="PTHR45749">
    <property type="match status" value="1"/>
</dbReference>
<dbReference type="Pfam" id="PF14291">
    <property type="entry name" value="DUF4371"/>
    <property type="match status" value="1"/>
</dbReference>
<feature type="region of interest" description="Disordered" evidence="1">
    <location>
        <begin position="1"/>
        <end position="27"/>
    </location>
</feature>
<dbReference type="Proteomes" id="UP000198287">
    <property type="component" value="Unassembled WGS sequence"/>
</dbReference>
<dbReference type="OrthoDB" id="6598476at2759"/>
<keyword evidence="4" id="KW-1185">Reference proteome</keyword>
<sequence length="922" mass="104323">MSDKTPGAYKHLCGNDKRKKKLKEDEDSAKLAEKSAKFFKNFKARNAGDTGLEAVDERGIRTDDNSQFQRQKLDLNQPSTSTFVPIYNTSDGYEIRAENHEVVNFTQHSEVSTQLESGGPTIPENDSNQVNPKAEDGNFHADAQTADQDIILDDPALWPTPINSASRRYLVTKGPVAVINDLYPKRDGESFDARYFQMSHNGIYHRREWLLYSRSQNSLFCFPCSIFGTQTMHRSPFQLSASNKTGYTDFHHKGRSILSHEGTQQHFSSTASWKSFQKNMKSSTLIDAMTEKQLKSEISFWKQVLKGILSAIIFLAKNNLALRGSSTNVLDHNCGNFLSLIKLLGNYYPPLTMHLERLKKNSTSYLSPKIQNEFITQCGNWVRETILEEIRNAKYFSIIIDSTPDSSRQEQITEVIRIVKCSKKECVVKEYFIDFIASEEKTGNGLSTVVVQKLEKDKLDIKNCRGQGYDNGANMAGAYKGVQSWISKISPKAQFIPCAAHSLNLVGVNAVERVLQAKLSLGQIQTIFIFFHASTQRWKLLNTKLNCNLKGHSTTRWSSRAESVQALSTQYWNVVEALVEITTSDTFNSDSVAGADSILNIMLTFRFLLSLKIWHQILHHINICNLTLQKGTNNLDLASKKLEALLSWLKEFRLSGFEECLSDSCTLAKQYDIDTTTGFMDKRKTRGIKRKRLEELSEDAAKELTNFERFKLEFFNELMDNLISEIGSRFGQLRSCNQDFGFLWGVGLAAGSNDSFKQRINDLCEKYEGDFDQIKFINEMNYVKHQISSLLPNGRDIYDTCPVEVLEIIYEHDLQSCFPNVACALQIFLTLPHFRLQGPGAGTDTRPTNFAGPPTISSPPHLDPLRVVIVFCGGGFAPGGNGTRCQGPLFGERLTGEDFWEDFPRPDREGEWSLRPREWRGV</sequence>
<evidence type="ECO:0000313" key="4">
    <source>
        <dbReference type="Proteomes" id="UP000198287"/>
    </source>
</evidence>
<dbReference type="PANTHER" id="PTHR45749:SF35">
    <property type="entry name" value="AC-LIKE TRANSPOSASE-RELATED"/>
    <property type="match status" value="1"/>
</dbReference>
<name>A0A226DET0_FOLCA</name>
<dbReference type="EMBL" id="LNIX01000023">
    <property type="protein sequence ID" value="OXA43091.1"/>
    <property type="molecule type" value="Genomic_DNA"/>
</dbReference>
<feature type="domain" description="DUF4371" evidence="2">
    <location>
        <begin position="304"/>
        <end position="481"/>
    </location>
</feature>
<evidence type="ECO:0000313" key="3">
    <source>
        <dbReference type="EMBL" id="OXA43091.1"/>
    </source>
</evidence>